<evidence type="ECO:0000256" key="4">
    <source>
        <dbReference type="ARBA" id="ARBA00022737"/>
    </source>
</evidence>
<evidence type="ECO:0000256" key="10">
    <source>
        <dbReference type="SAM" id="MobiDB-lite"/>
    </source>
</evidence>
<reference evidence="13" key="1">
    <citation type="submission" date="2020-08" db="EMBL/GenBank/DDBJ databases">
        <title>Plant Genome Project.</title>
        <authorList>
            <person name="Zhang R.-G."/>
        </authorList>
    </citation>
    <scope>NUCLEOTIDE SEQUENCE</scope>
    <source>
        <strain evidence="13">WSP0</strain>
        <tissue evidence="13">Leaf</tissue>
    </source>
</reference>
<evidence type="ECO:0000259" key="12">
    <source>
        <dbReference type="PROSITE" id="PS01031"/>
    </source>
</evidence>
<feature type="region of interest" description="Disordered" evidence="10">
    <location>
        <begin position="149"/>
        <end position="251"/>
    </location>
</feature>
<keyword evidence="9" id="KW-0175">Coiled coil</keyword>
<dbReference type="GO" id="GO:0034605">
    <property type="term" value="P:cellular response to heat"/>
    <property type="evidence" value="ECO:0007669"/>
    <property type="project" value="TreeGrafter"/>
</dbReference>
<dbReference type="InterPro" id="IPR008978">
    <property type="entry name" value="HSP20-like_chaperone"/>
</dbReference>
<keyword evidence="7 11" id="KW-0472">Membrane</keyword>
<keyword evidence="6 11" id="KW-1133">Transmembrane helix</keyword>
<feature type="domain" description="SHSP" evidence="12">
    <location>
        <begin position="55"/>
        <end position="165"/>
    </location>
</feature>
<dbReference type="GO" id="GO:0006952">
    <property type="term" value="P:defense response"/>
    <property type="evidence" value="ECO:0007669"/>
    <property type="project" value="UniProtKB-KW"/>
</dbReference>
<evidence type="ECO:0000256" key="3">
    <source>
        <dbReference type="ARBA" id="ARBA00022692"/>
    </source>
</evidence>
<dbReference type="Proteomes" id="UP000823749">
    <property type="component" value="Chromosome 1"/>
</dbReference>
<protein>
    <recommendedName>
        <fullName evidence="12">SHSP domain-containing protein</fullName>
    </recommendedName>
</protein>
<keyword evidence="14" id="KW-1185">Reference proteome</keyword>
<feature type="coiled-coil region" evidence="9">
    <location>
        <begin position="599"/>
        <end position="626"/>
    </location>
</feature>
<evidence type="ECO:0000256" key="6">
    <source>
        <dbReference type="ARBA" id="ARBA00022989"/>
    </source>
</evidence>
<feature type="compositionally biased region" description="Basic and acidic residues" evidence="10">
    <location>
        <begin position="394"/>
        <end position="406"/>
    </location>
</feature>
<keyword evidence="5" id="KW-0611">Plant defense</keyword>
<dbReference type="AlphaFoldDB" id="A0AAV6LK27"/>
<name>A0AAV6LK27_9ERIC</name>
<keyword evidence="4" id="KW-0677">Repeat</keyword>
<dbReference type="InterPro" id="IPR002068">
    <property type="entry name" value="A-crystallin/Hsp20_dom"/>
</dbReference>
<keyword evidence="3 11" id="KW-0812">Transmembrane</keyword>
<evidence type="ECO:0000256" key="8">
    <source>
        <dbReference type="PROSITE-ProRule" id="PRU00285"/>
    </source>
</evidence>
<comment type="similarity">
    <text evidence="8">Belongs to the small heat shock protein (HSP20) family.</text>
</comment>
<proteinExistence type="inferred from homology"/>
<dbReference type="Gene3D" id="2.60.40.790">
    <property type="match status" value="2"/>
</dbReference>
<feature type="compositionally biased region" description="Basic and acidic residues" evidence="10">
    <location>
        <begin position="162"/>
        <end position="172"/>
    </location>
</feature>
<dbReference type="SUPFAM" id="SSF49764">
    <property type="entry name" value="HSP20-like chaperones"/>
    <property type="match status" value="2"/>
</dbReference>
<evidence type="ECO:0000313" key="13">
    <source>
        <dbReference type="EMBL" id="KAG5565065.1"/>
    </source>
</evidence>
<gene>
    <name evidence="13" type="ORF">RHGRI_001076</name>
</gene>
<dbReference type="PANTHER" id="PTHR43670">
    <property type="entry name" value="HEAT SHOCK PROTEIN 26"/>
    <property type="match status" value="1"/>
</dbReference>
<feature type="transmembrane region" description="Helical" evidence="11">
    <location>
        <begin position="622"/>
        <end position="642"/>
    </location>
</feature>
<feature type="domain" description="SHSP" evidence="12">
    <location>
        <begin position="291"/>
        <end position="401"/>
    </location>
</feature>
<comment type="caution">
    <text evidence="13">The sequence shown here is derived from an EMBL/GenBank/DDBJ whole genome shotgun (WGS) entry which is preliminary data.</text>
</comment>
<dbReference type="GO" id="GO:0005886">
    <property type="term" value="C:plasma membrane"/>
    <property type="evidence" value="ECO:0007669"/>
    <property type="project" value="UniProtKB-SubCell"/>
</dbReference>
<dbReference type="PANTHER" id="PTHR43670:SF121">
    <property type="entry name" value="PROTEIN RESTRICTED TEV MOVEMENT 2"/>
    <property type="match status" value="1"/>
</dbReference>
<sequence>MATGQQTGGITPSRPARAGRAVRPVYEDFTPTLEWKKQEQSQLLLVYLPGTAFHLLFCYCEARILTAFSHLRNNLLLLLSVDSILLGFAKEQINVSVEGKNTLRVRGESLVGGNKWSRFQEDFRIPEDCIISGVRAKFEGETLTVTLPNKTSPLAQVGPTKQEAKTPSREATSHPGDQVPPKTISAVSEAKKTEGKGITEGPSSPKVATEAGFSDVPKQKQTTDDVTSGGGGSYEATGQQTGGITPSHPARAGRAVRPVYEDFTPTSEWTKQEQSQLLLVYLPGTAFYLLLCYCETQIRTGFSHLRNNLLLLLSVDSILLGFAKEQINVSVESKNTLRVRGESLVGGNRWSRFQEDFHIPEDCNISGVRAKFEGETLTVTLPNKTSPLAQVGHTKQEAKTPSREATSRPGDQVQTPSREATSSPGDQVSPKTISAVSEGKKTEGKGITEGPSSPKVATEPPKSQKGQGETPPKPAPSTASAKQPADGKGVGSTSAAKIIPGTTETKERSEGKGNLAEVKTPENIALEKAVQKEKDIDEKGKESLKAENYIEKVVKKEKEESGGTATVRKAKIAGFSDVPKQKQTTDDVTSGGGSYEGFAEKYKQAMEELIAKRENLNEERQLLLNMGMAILVIVALGAYISYTIGGSSRNTEH</sequence>
<dbReference type="CDD" id="cd06464">
    <property type="entry name" value="ACD_sHsps-like"/>
    <property type="match status" value="2"/>
</dbReference>
<evidence type="ECO:0000256" key="1">
    <source>
        <dbReference type="ARBA" id="ARBA00004162"/>
    </source>
</evidence>
<organism evidence="13 14">
    <name type="scientific">Rhododendron griersonianum</name>
    <dbReference type="NCBI Taxonomy" id="479676"/>
    <lineage>
        <taxon>Eukaryota</taxon>
        <taxon>Viridiplantae</taxon>
        <taxon>Streptophyta</taxon>
        <taxon>Embryophyta</taxon>
        <taxon>Tracheophyta</taxon>
        <taxon>Spermatophyta</taxon>
        <taxon>Magnoliopsida</taxon>
        <taxon>eudicotyledons</taxon>
        <taxon>Gunneridae</taxon>
        <taxon>Pentapetalae</taxon>
        <taxon>asterids</taxon>
        <taxon>Ericales</taxon>
        <taxon>Ericaceae</taxon>
        <taxon>Ericoideae</taxon>
        <taxon>Rhodoreae</taxon>
        <taxon>Rhododendron</taxon>
    </lineage>
</organism>
<comment type="subcellular location">
    <subcellularLocation>
        <location evidence="1">Cell membrane</location>
        <topology evidence="1">Single-pass membrane protein</topology>
    </subcellularLocation>
</comment>
<dbReference type="PROSITE" id="PS01031">
    <property type="entry name" value="SHSP"/>
    <property type="match status" value="2"/>
</dbReference>
<evidence type="ECO:0000256" key="9">
    <source>
        <dbReference type="SAM" id="Coils"/>
    </source>
</evidence>
<accession>A0AAV6LK27</accession>
<keyword evidence="2" id="KW-1003">Cell membrane</keyword>
<feature type="region of interest" description="Disordered" evidence="10">
    <location>
        <begin position="383"/>
        <end position="520"/>
    </location>
</feature>
<evidence type="ECO:0000313" key="14">
    <source>
        <dbReference type="Proteomes" id="UP000823749"/>
    </source>
</evidence>
<feature type="compositionally biased region" description="Polar residues" evidence="10">
    <location>
        <begin position="412"/>
        <end position="435"/>
    </location>
</feature>
<dbReference type="EMBL" id="JACTNZ010000001">
    <property type="protein sequence ID" value="KAG5565065.1"/>
    <property type="molecule type" value="Genomic_DNA"/>
</dbReference>
<evidence type="ECO:0000256" key="5">
    <source>
        <dbReference type="ARBA" id="ARBA00022821"/>
    </source>
</evidence>
<evidence type="ECO:0000256" key="11">
    <source>
        <dbReference type="SAM" id="Phobius"/>
    </source>
</evidence>
<evidence type="ECO:0000256" key="7">
    <source>
        <dbReference type="ARBA" id="ARBA00023136"/>
    </source>
</evidence>
<evidence type="ECO:0000256" key="2">
    <source>
        <dbReference type="ARBA" id="ARBA00022475"/>
    </source>
</evidence>